<feature type="non-terminal residue" evidence="1">
    <location>
        <position position="99"/>
    </location>
</feature>
<dbReference type="PANTHER" id="PTHR47331">
    <property type="entry name" value="PHD-TYPE DOMAIN-CONTAINING PROTEIN"/>
    <property type="match status" value="1"/>
</dbReference>
<accession>A0A1E1WPB7</accession>
<dbReference type="PANTHER" id="PTHR47331:SF1">
    <property type="entry name" value="GAG-LIKE PROTEIN"/>
    <property type="match status" value="1"/>
</dbReference>
<evidence type="ECO:0000313" key="1">
    <source>
        <dbReference type="EMBL" id="JAT88681.1"/>
    </source>
</evidence>
<feature type="non-terminal residue" evidence="1">
    <location>
        <position position="1"/>
    </location>
</feature>
<organism evidence="1">
    <name type="scientific">Pectinophora gossypiella</name>
    <name type="common">Cotton pink bollworm</name>
    <name type="synonym">Depressaria gossypiella</name>
    <dbReference type="NCBI Taxonomy" id="13191"/>
    <lineage>
        <taxon>Eukaryota</taxon>
        <taxon>Metazoa</taxon>
        <taxon>Ecdysozoa</taxon>
        <taxon>Arthropoda</taxon>
        <taxon>Hexapoda</taxon>
        <taxon>Insecta</taxon>
        <taxon>Pterygota</taxon>
        <taxon>Neoptera</taxon>
        <taxon>Endopterygota</taxon>
        <taxon>Lepidoptera</taxon>
        <taxon>Glossata</taxon>
        <taxon>Ditrysia</taxon>
        <taxon>Gelechioidea</taxon>
        <taxon>Gelechiidae</taxon>
        <taxon>Apatetrinae</taxon>
        <taxon>Pectinophora</taxon>
    </lineage>
</organism>
<dbReference type="AlphaFoldDB" id="A0A1E1WPB7"/>
<proteinExistence type="predicted"/>
<name>A0A1E1WPB7_PECGO</name>
<dbReference type="OrthoDB" id="5986643at2759"/>
<dbReference type="EMBL" id="GDQN01002373">
    <property type="protein sequence ID" value="JAT88681.1"/>
    <property type="molecule type" value="Transcribed_RNA"/>
</dbReference>
<sequence>WVLRCKTLLRHKTSQTAVKTTSNLTLNELYDATTFIIKSIQHEHFYEDIENINKTGTVTSKSKLKNLTPFLDDKGILRVGGRLQLSSLPEDAKHPAILP</sequence>
<protein>
    <submittedName>
        <fullName evidence="1">Uncharacterized protein</fullName>
    </submittedName>
</protein>
<gene>
    <name evidence="1" type="ORF">g.17149</name>
</gene>
<reference evidence="1" key="1">
    <citation type="submission" date="2015-09" db="EMBL/GenBank/DDBJ databases">
        <title>De novo assembly of Pectinophora gossypiella (Pink Bollworm) gut transcriptome.</title>
        <authorList>
            <person name="Tassone E.E."/>
        </authorList>
    </citation>
    <scope>NUCLEOTIDE SEQUENCE</scope>
</reference>